<comment type="catalytic activity">
    <reaction evidence="8">
        <text>L-seryl-[protein] + UTP = O-(5'-uridylyl)-L-seryl-[protein] + diphosphate</text>
        <dbReference type="Rhea" id="RHEA:64604"/>
        <dbReference type="Rhea" id="RHEA-COMP:9863"/>
        <dbReference type="Rhea" id="RHEA-COMP:16635"/>
        <dbReference type="ChEBI" id="CHEBI:29999"/>
        <dbReference type="ChEBI" id="CHEBI:33019"/>
        <dbReference type="ChEBI" id="CHEBI:46398"/>
        <dbReference type="ChEBI" id="CHEBI:156051"/>
    </reaction>
</comment>
<comment type="catalytic activity">
    <reaction evidence="8">
        <text>L-threonyl-[protein] + ATP = 3-O-(5'-adenylyl)-L-threonyl-[protein] + diphosphate</text>
        <dbReference type="Rhea" id="RHEA:54292"/>
        <dbReference type="Rhea" id="RHEA-COMP:11060"/>
        <dbReference type="Rhea" id="RHEA-COMP:13847"/>
        <dbReference type="ChEBI" id="CHEBI:30013"/>
        <dbReference type="ChEBI" id="CHEBI:30616"/>
        <dbReference type="ChEBI" id="CHEBI:33019"/>
        <dbReference type="ChEBI" id="CHEBI:138113"/>
        <dbReference type="EC" id="2.7.7.108"/>
    </reaction>
</comment>
<keyword evidence="6 8" id="KW-0067">ATP-binding</keyword>
<comment type="catalytic activity">
    <reaction evidence="8">
        <text>L-tyrosyl-[protein] + ATP = O-(5'-adenylyl)-L-tyrosyl-[protein] + diphosphate</text>
        <dbReference type="Rhea" id="RHEA:54288"/>
        <dbReference type="Rhea" id="RHEA-COMP:10136"/>
        <dbReference type="Rhea" id="RHEA-COMP:13846"/>
        <dbReference type="ChEBI" id="CHEBI:30616"/>
        <dbReference type="ChEBI" id="CHEBI:33019"/>
        <dbReference type="ChEBI" id="CHEBI:46858"/>
        <dbReference type="ChEBI" id="CHEBI:83624"/>
        <dbReference type="EC" id="2.7.7.108"/>
    </reaction>
</comment>
<dbReference type="HAMAP" id="MF_00692">
    <property type="entry name" value="SelO"/>
    <property type="match status" value="1"/>
</dbReference>
<dbReference type="EC" id="2.7.7.-" evidence="8"/>
<evidence type="ECO:0000313" key="9">
    <source>
        <dbReference type="EMBL" id="MEL0657754.1"/>
    </source>
</evidence>
<comment type="function">
    <text evidence="8">Nucleotidyltransferase involved in the post-translational modification of proteins. It can catalyze the addition of adenosine monophosphate (AMP) or uridine monophosphate (UMP) to a protein, resulting in modifications known as AMPylation and UMPylation.</text>
</comment>
<dbReference type="PANTHER" id="PTHR32057">
    <property type="entry name" value="PROTEIN ADENYLYLTRANSFERASE SELO, MITOCHONDRIAL"/>
    <property type="match status" value="1"/>
</dbReference>
<comment type="catalytic activity">
    <reaction evidence="8">
        <text>L-tyrosyl-[protein] + UTP = O-(5'-uridylyl)-L-tyrosyl-[protein] + diphosphate</text>
        <dbReference type="Rhea" id="RHEA:83887"/>
        <dbReference type="Rhea" id="RHEA-COMP:10136"/>
        <dbReference type="Rhea" id="RHEA-COMP:20238"/>
        <dbReference type="ChEBI" id="CHEBI:33019"/>
        <dbReference type="ChEBI" id="CHEBI:46398"/>
        <dbReference type="ChEBI" id="CHEBI:46858"/>
        <dbReference type="ChEBI" id="CHEBI:90602"/>
    </reaction>
</comment>
<gene>
    <name evidence="8" type="primary">ydiU</name>
    <name evidence="8" type="synonym">selO</name>
    <name evidence="9" type="ORF">V6255_01275</name>
</gene>
<keyword evidence="5 8" id="KW-0547">Nucleotide-binding</keyword>
<name>A0ABU9H7A1_9GAMM</name>
<feature type="binding site" evidence="8">
    <location>
        <position position="130"/>
    </location>
    <ligand>
        <name>ATP</name>
        <dbReference type="ChEBI" id="CHEBI:30616"/>
    </ligand>
</feature>
<comment type="similarity">
    <text evidence="1 8">Belongs to the SELO family.</text>
</comment>
<feature type="active site" description="Proton acceptor" evidence="8">
    <location>
        <position position="281"/>
    </location>
</feature>
<dbReference type="EC" id="2.7.7.108" evidence="8"/>
<feature type="binding site" evidence="8">
    <location>
        <position position="291"/>
    </location>
    <ligand>
        <name>Mg(2+)</name>
        <dbReference type="ChEBI" id="CHEBI:18420"/>
    </ligand>
</feature>
<feature type="binding site" evidence="8">
    <location>
        <position position="207"/>
    </location>
    <ligand>
        <name>ATP</name>
        <dbReference type="ChEBI" id="CHEBI:30616"/>
    </ligand>
</feature>
<feature type="binding site" evidence="8">
    <location>
        <position position="282"/>
    </location>
    <ligand>
        <name>Mg(2+)</name>
        <dbReference type="ChEBI" id="CHEBI:18420"/>
    </ligand>
</feature>
<keyword evidence="8" id="KW-0464">Manganese</keyword>
<dbReference type="Proteomes" id="UP001366060">
    <property type="component" value="Unassembled WGS sequence"/>
</dbReference>
<evidence type="ECO:0000313" key="10">
    <source>
        <dbReference type="Proteomes" id="UP001366060"/>
    </source>
</evidence>
<keyword evidence="4 8" id="KW-0479">Metal-binding</keyword>
<evidence type="ECO:0000256" key="1">
    <source>
        <dbReference type="ARBA" id="ARBA00009747"/>
    </source>
</evidence>
<dbReference type="NCBIfam" id="NF000658">
    <property type="entry name" value="PRK00029.1"/>
    <property type="match status" value="1"/>
</dbReference>
<evidence type="ECO:0000256" key="3">
    <source>
        <dbReference type="ARBA" id="ARBA00022695"/>
    </source>
</evidence>
<comment type="catalytic activity">
    <reaction evidence="8">
        <text>L-seryl-[protein] + ATP = 3-O-(5'-adenylyl)-L-seryl-[protein] + diphosphate</text>
        <dbReference type="Rhea" id="RHEA:58120"/>
        <dbReference type="Rhea" id="RHEA-COMP:9863"/>
        <dbReference type="Rhea" id="RHEA-COMP:15073"/>
        <dbReference type="ChEBI" id="CHEBI:29999"/>
        <dbReference type="ChEBI" id="CHEBI:30616"/>
        <dbReference type="ChEBI" id="CHEBI:33019"/>
        <dbReference type="ChEBI" id="CHEBI:142516"/>
        <dbReference type="EC" id="2.7.7.108"/>
    </reaction>
</comment>
<feature type="binding site" evidence="8">
    <location>
        <position position="106"/>
    </location>
    <ligand>
        <name>ATP</name>
        <dbReference type="ChEBI" id="CHEBI:30616"/>
    </ligand>
</feature>
<comment type="caution">
    <text evidence="9">The sequence shown here is derived from an EMBL/GenBank/DDBJ whole genome shotgun (WGS) entry which is preliminary data.</text>
</comment>
<evidence type="ECO:0000256" key="8">
    <source>
        <dbReference type="HAMAP-Rule" id="MF_00692"/>
    </source>
</evidence>
<proteinExistence type="inferred from homology"/>
<evidence type="ECO:0000256" key="6">
    <source>
        <dbReference type="ARBA" id="ARBA00022840"/>
    </source>
</evidence>
<keyword evidence="2 8" id="KW-0808">Transferase</keyword>
<reference evidence="9 10" key="1">
    <citation type="submission" date="2024-02" db="EMBL/GenBank/DDBJ databases">
        <title>Bacteria isolated from the canopy kelp, Nereocystis luetkeana.</title>
        <authorList>
            <person name="Pfister C.A."/>
            <person name="Younker I.T."/>
            <person name="Light S.H."/>
        </authorList>
    </citation>
    <scope>NUCLEOTIDE SEQUENCE [LARGE SCALE GENOMIC DNA]</scope>
    <source>
        <strain evidence="9 10">TI.2.07</strain>
    </source>
</reference>
<organism evidence="9 10">
    <name type="scientific">Psychromonas arctica</name>
    <dbReference type="NCBI Taxonomy" id="168275"/>
    <lineage>
        <taxon>Bacteria</taxon>
        <taxon>Pseudomonadati</taxon>
        <taxon>Pseudomonadota</taxon>
        <taxon>Gammaproteobacteria</taxon>
        <taxon>Alteromonadales</taxon>
        <taxon>Psychromonadaceae</taxon>
        <taxon>Psychromonas</taxon>
    </lineage>
</organism>
<feature type="binding site" evidence="8">
    <location>
        <position position="142"/>
    </location>
    <ligand>
        <name>ATP</name>
        <dbReference type="ChEBI" id="CHEBI:30616"/>
    </ligand>
</feature>
<feature type="binding site" evidence="8">
    <location>
        <position position="291"/>
    </location>
    <ligand>
        <name>ATP</name>
        <dbReference type="ChEBI" id="CHEBI:30616"/>
    </ligand>
</feature>
<comment type="cofactor">
    <cofactor evidence="8">
        <name>Mg(2+)</name>
        <dbReference type="ChEBI" id="CHEBI:18420"/>
    </cofactor>
    <cofactor evidence="8">
        <name>Mn(2+)</name>
        <dbReference type="ChEBI" id="CHEBI:29035"/>
    </cofactor>
</comment>
<feature type="binding site" evidence="8">
    <location>
        <position position="103"/>
    </location>
    <ligand>
        <name>ATP</name>
        <dbReference type="ChEBI" id="CHEBI:30616"/>
    </ligand>
</feature>
<evidence type="ECO:0000256" key="7">
    <source>
        <dbReference type="ARBA" id="ARBA00022842"/>
    </source>
</evidence>
<sequence>MSNLLPPLHPVFVSSLPADSNLTNTSRSVEHAAYSFVTPTPTKYSKIICCNNELAKKLGFSEEALTSTDFTDLISGNNLDANLQPYAMNYGGHQFGQWAGQLGDGRAINLGQYLVKEHKDRNEYVTLQLKGSGQTPYSRRADGMAVLRSSIREYLCSEAMYHLGIPTTRALTLTLTGEEVIRDKLYDGRAAYEPCAIVSRVSPSFLRFGSIQLPASRGDLDLLKQTLEYSITHDYPELIPESGVIDKSVYLQWFTEVCERTAHLIVEWMRVGFVHGVLNTDNMSLIGETIDFGPYGWIDNFDLDWTPNTSDAGEKRYRFGQQGYIGQWNLFQLANAIYPLVDEAEPLQDIITSYTRIYQGKWLGMMRNKLGIKVEQSQENEALIESDLLLSKELEQLLSRVNTDMTLFYRLLANLSSQLDIQNKDLLITHFSECFYNMEEVTEDYLSILIEWLIKYQSRLLLTPISDEDRKVNMDKVNPCYILRNFQVQEAIELAEKGDYSRVSVLSELLTTPYTQQEKYKQFEVKRPDWATNKFGCSALSCSS</sequence>
<evidence type="ECO:0000256" key="5">
    <source>
        <dbReference type="ARBA" id="ARBA00022741"/>
    </source>
</evidence>
<comment type="catalytic activity">
    <reaction evidence="8">
        <text>L-histidyl-[protein] + UTP = N(tele)-(5'-uridylyl)-L-histidyl-[protein] + diphosphate</text>
        <dbReference type="Rhea" id="RHEA:83891"/>
        <dbReference type="Rhea" id="RHEA-COMP:9745"/>
        <dbReference type="Rhea" id="RHEA-COMP:20239"/>
        <dbReference type="ChEBI" id="CHEBI:29979"/>
        <dbReference type="ChEBI" id="CHEBI:33019"/>
        <dbReference type="ChEBI" id="CHEBI:46398"/>
        <dbReference type="ChEBI" id="CHEBI:233474"/>
    </reaction>
</comment>
<keyword evidence="10" id="KW-1185">Reference proteome</keyword>
<dbReference type="EMBL" id="JBAKBA010000002">
    <property type="protein sequence ID" value="MEL0657754.1"/>
    <property type="molecule type" value="Genomic_DNA"/>
</dbReference>
<feature type="binding site" evidence="8">
    <location>
        <position position="143"/>
    </location>
    <ligand>
        <name>ATP</name>
        <dbReference type="ChEBI" id="CHEBI:30616"/>
    </ligand>
</feature>
<protein>
    <recommendedName>
        <fullName evidence="8">Protein nucleotidyltransferase YdiU</fullName>
        <ecNumber evidence="8">2.7.7.-</ecNumber>
    </recommendedName>
    <alternativeName>
        <fullName evidence="8">Protein adenylyltransferase YdiU</fullName>
        <ecNumber evidence="8">2.7.7.108</ecNumber>
    </alternativeName>
    <alternativeName>
        <fullName evidence="8">Protein uridylyltransferase YdiU</fullName>
        <ecNumber evidence="8">2.7.7.-</ecNumber>
    </alternativeName>
</protein>
<evidence type="ECO:0000256" key="4">
    <source>
        <dbReference type="ARBA" id="ARBA00022723"/>
    </source>
</evidence>
<accession>A0ABU9H7A1</accession>
<keyword evidence="7 8" id="KW-0460">Magnesium</keyword>
<evidence type="ECO:0000256" key="2">
    <source>
        <dbReference type="ARBA" id="ARBA00022679"/>
    </source>
</evidence>
<dbReference type="Pfam" id="PF02696">
    <property type="entry name" value="SelO"/>
    <property type="match status" value="1"/>
</dbReference>
<dbReference type="InterPro" id="IPR003846">
    <property type="entry name" value="SelO"/>
</dbReference>
<feature type="binding site" evidence="8">
    <location>
        <position position="200"/>
    </location>
    <ligand>
        <name>ATP</name>
        <dbReference type="ChEBI" id="CHEBI:30616"/>
    </ligand>
</feature>
<dbReference type="RefSeq" id="WP_341626517.1">
    <property type="nucleotide sequence ID" value="NZ_JBAKBA010000002.1"/>
</dbReference>
<dbReference type="PANTHER" id="PTHR32057:SF14">
    <property type="entry name" value="PROTEIN ADENYLYLTRANSFERASE SELO, MITOCHONDRIAL"/>
    <property type="match status" value="1"/>
</dbReference>
<feature type="binding site" evidence="8">
    <location>
        <position position="105"/>
    </location>
    <ligand>
        <name>ATP</name>
        <dbReference type="ChEBI" id="CHEBI:30616"/>
    </ligand>
</feature>
<keyword evidence="3 8" id="KW-0548">Nucleotidyltransferase</keyword>